<feature type="transmembrane region" description="Helical" evidence="1">
    <location>
        <begin position="61"/>
        <end position="79"/>
    </location>
</feature>
<dbReference type="EMBL" id="CP001778">
    <property type="protein sequence ID" value="ADD43380.1"/>
    <property type="molecule type" value="Genomic_DNA"/>
</dbReference>
<dbReference type="OrthoDB" id="3830457at2"/>
<evidence type="ECO:0000313" key="3">
    <source>
        <dbReference type="Proteomes" id="UP000000844"/>
    </source>
</evidence>
<dbReference type="AlphaFoldDB" id="D3PXQ0"/>
<dbReference type="Proteomes" id="UP000000844">
    <property type="component" value="Chromosome"/>
</dbReference>
<accession>D3PXQ0</accession>
<sequence length="186" mass="19441">MTSTTMTSNLVNRWPTALGLLGAAGCITAILMGAKESEFGSAAAIMAGMYLFAYALNKPVTVWLAFPVMSAATTVVTFLGYDSAVWIPALLVVLWVWALVAGRAADGRLFTVQTVGMIAFGAITLATAFAEPTLGGVLAGLGFFAHGLWDVAHFRADKVVNRPWSEFCAVVDIPVGLTLIAAALLG</sequence>
<feature type="transmembrane region" description="Helical" evidence="1">
    <location>
        <begin position="134"/>
        <end position="152"/>
    </location>
</feature>
<feature type="transmembrane region" description="Helical" evidence="1">
    <location>
        <begin position="39"/>
        <end position="56"/>
    </location>
</feature>
<dbReference type="HOGENOM" id="CLU_120348_0_0_11"/>
<organism evidence="2 3">
    <name type="scientific">Stackebrandtia nassauensis (strain DSM 44728 / CIP 108903 / NRRL B-16338 / NBRC 102104 / LLR-40K-21)</name>
    <dbReference type="NCBI Taxonomy" id="446470"/>
    <lineage>
        <taxon>Bacteria</taxon>
        <taxon>Bacillati</taxon>
        <taxon>Actinomycetota</taxon>
        <taxon>Actinomycetes</taxon>
        <taxon>Glycomycetales</taxon>
        <taxon>Glycomycetaceae</taxon>
        <taxon>Stackebrandtia</taxon>
    </lineage>
</organism>
<keyword evidence="1" id="KW-1133">Transmembrane helix</keyword>
<reference evidence="2 3" key="1">
    <citation type="journal article" date="2009" name="Stand. Genomic Sci.">
        <title>Complete genome sequence of Stackebrandtia nassauensis type strain (LLR-40K-21).</title>
        <authorList>
            <person name="Munk C."/>
            <person name="Lapidus A."/>
            <person name="Copeland A."/>
            <person name="Jando M."/>
            <person name="Mayilraj S."/>
            <person name="Glavina Del Rio T."/>
            <person name="Nolan M."/>
            <person name="Chen F."/>
            <person name="Lucas S."/>
            <person name="Tice H."/>
            <person name="Cheng J.F."/>
            <person name="Han C."/>
            <person name="Detter J.C."/>
            <person name="Bruce D."/>
            <person name="Goodwin L."/>
            <person name="Chain P."/>
            <person name="Pitluck S."/>
            <person name="Goker M."/>
            <person name="Ovchinikova G."/>
            <person name="Pati A."/>
            <person name="Ivanova N."/>
            <person name="Mavromatis K."/>
            <person name="Chen A."/>
            <person name="Palaniappan K."/>
            <person name="Land M."/>
            <person name="Hauser L."/>
            <person name="Chang Y.J."/>
            <person name="Jeffries C.D."/>
            <person name="Bristow J."/>
            <person name="Eisen J.A."/>
            <person name="Markowitz V."/>
            <person name="Hugenholtz P."/>
            <person name="Kyrpides N.C."/>
            <person name="Klenk H.P."/>
        </authorList>
    </citation>
    <scope>NUCLEOTIDE SEQUENCE [LARGE SCALE GENOMIC DNA]</scope>
    <source>
        <strain evidence="3">DSM 44728 / CIP 108903 / NRRL B-16338 / NBRC 102104 / LLR-40K-21</strain>
    </source>
</reference>
<keyword evidence="1" id="KW-0472">Membrane</keyword>
<evidence type="ECO:0000256" key="1">
    <source>
        <dbReference type="SAM" id="Phobius"/>
    </source>
</evidence>
<keyword evidence="3" id="KW-1185">Reference proteome</keyword>
<feature type="transmembrane region" description="Helical" evidence="1">
    <location>
        <begin position="12"/>
        <end position="33"/>
    </location>
</feature>
<proteinExistence type="predicted"/>
<dbReference type="RefSeq" id="WP_013018951.1">
    <property type="nucleotide sequence ID" value="NC_013947.1"/>
</dbReference>
<evidence type="ECO:0000313" key="2">
    <source>
        <dbReference type="EMBL" id="ADD43380.1"/>
    </source>
</evidence>
<keyword evidence="1" id="KW-0812">Transmembrane</keyword>
<name>D3PXQ0_STANL</name>
<dbReference type="eggNOG" id="ENOG5032RGE">
    <property type="taxonomic scope" value="Bacteria"/>
</dbReference>
<dbReference type="KEGG" id="sna:Snas_3723"/>
<feature type="transmembrane region" description="Helical" evidence="1">
    <location>
        <begin position="109"/>
        <end position="128"/>
    </location>
</feature>
<protein>
    <submittedName>
        <fullName evidence="2">Uncharacterized protein</fullName>
    </submittedName>
</protein>
<feature type="transmembrane region" description="Helical" evidence="1">
    <location>
        <begin position="164"/>
        <end position="185"/>
    </location>
</feature>
<feature type="transmembrane region" description="Helical" evidence="1">
    <location>
        <begin position="85"/>
        <end position="102"/>
    </location>
</feature>
<gene>
    <name evidence="2" type="ordered locus">Snas_3723</name>
</gene>